<dbReference type="Pfam" id="PF16197">
    <property type="entry name" value="KAsynt_C_assoc"/>
    <property type="match status" value="1"/>
</dbReference>
<reference evidence="9 10" key="1">
    <citation type="submission" date="2016-11" db="EMBL/GenBank/DDBJ databases">
        <title>Whole genomes of Flavobacteriaceae.</title>
        <authorList>
            <person name="Stine C."/>
            <person name="Li C."/>
            <person name="Tadesse D."/>
        </authorList>
    </citation>
    <scope>NUCLEOTIDE SEQUENCE [LARGE SCALE GENOMIC DNA]</scope>
    <source>
        <strain evidence="9 10">DSM 24704</strain>
    </source>
</reference>
<feature type="region of interest" description="C-terminal hotdog fold" evidence="5">
    <location>
        <begin position="1134"/>
        <end position="1275"/>
    </location>
</feature>
<feature type="active site" description="Proton acceptor; for dehydratase activity" evidence="5">
    <location>
        <position position="1035"/>
    </location>
</feature>
<name>A0A227P1X4_9FLAO</name>
<dbReference type="PROSITE" id="PS00606">
    <property type="entry name" value="KS3_1"/>
    <property type="match status" value="2"/>
</dbReference>
<dbReference type="InterPro" id="IPR057326">
    <property type="entry name" value="KR_dom"/>
</dbReference>
<dbReference type="PROSITE" id="PS52019">
    <property type="entry name" value="PKS_MFAS_DH"/>
    <property type="match status" value="2"/>
</dbReference>
<dbReference type="GO" id="GO:0031177">
    <property type="term" value="F:phosphopantetheine binding"/>
    <property type="evidence" value="ECO:0007669"/>
    <property type="project" value="InterPro"/>
</dbReference>
<dbReference type="SUPFAM" id="SSF47336">
    <property type="entry name" value="ACP-like"/>
    <property type="match status" value="2"/>
</dbReference>
<dbReference type="InterPro" id="IPR049552">
    <property type="entry name" value="PKS_DH_N"/>
</dbReference>
<dbReference type="RefSeq" id="WP_089480700.1">
    <property type="nucleotide sequence ID" value="NZ_MUGS01000037.1"/>
</dbReference>
<evidence type="ECO:0000313" key="10">
    <source>
        <dbReference type="Proteomes" id="UP000214684"/>
    </source>
</evidence>
<keyword evidence="3" id="KW-0808">Transferase</keyword>
<dbReference type="EMBL" id="MUGS01000037">
    <property type="protein sequence ID" value="OXG03682.1"/>
    <property type="molecule type" value="Genomic_DNA"/>
</dbReference>
<dbReference type="Pfam" id="PF00109">
    <property type="entry name" value="ketoacyl-synt"/>
    <property type="match status" value="2"/>
</dbReference>
<evidence type="ECO:0000256" key="3">
    <source>
        <dbReference type="ARBA" id="ARBA00022679"/>
    </source>
</evidence>
<dbReference type="Pfam" id="PF21089">
    <property type="entry name" value="PKS_DH_N"/>
    <property type="match status" value="2"/>
</dbReference>
<dbReference type="PANTHER" id="PTHR43775">
    <property type="entry name" value="FATTY ACID SYNTHASE"/>
    <property type="match status" value="1"/>
</dbReference>
<dbReference type="Pfam" id="PF02801">
    <property type="entry name" value="Ketoacyl-synt_C"/>
    <property type="match status" value="2"/>
</dbReference>
<dbReference type="InterPro" id="IPR036291">
    <property type="entry name" value="NAD(P)-bd_dom_sf"/>
</dbReference>
<accession>A0A227P1X4</accession>
<feature type="domain" description="Ketosynthase family 3 (KS3)" evidence="7">
    <location>
        <begin position="1902"/>
        <end position="2327"/>
    </location>
</feature>
<dbReference type="GO" id="GO:0071770">
    <property type="term" value="P:DIM/DIP cell wall layer assembly"/>
    <property type="evidence" value="ECO:0007669"/>
    <property type="project" value="TreeGrafter"/>
</dbReference>
<feature type="region of interest" description="N-terminal hotdog fold" evidence="5">
    <location>
        <begin position="1"/>
        <end position="116"/>
    </location>
</feature>
<dbReference type="GO" id="GO:0005737">
    <property type="term" value="C:cytoplasm"/>
    <property type="evidence" value="ECO:0007669"/>
    <property type="project" value="TreeGrafter"/>
</dbReference>
<dbReference type="InterPro" id="IPR006162">
    <property type="entry name" value="Ppantetheine_attach_site"/>
</dbReference>
<evidence type="ECO:0000256" key="4">
    <source>
        <dbReference type="ARBA" id="ARBA00054155"/>
    </source>
</evidence>
<dbReference type="InterPro" id="IPR020806">
    <property type="entry name" value="PKS_PP-bd"/>
</dbReference>
<dbReference type="Gene3D" id="3.40.50.720">
    <property type="entry name" value="NAD(P)-binding Rossmann-like Domain"/>
    <property type="match status" value="1"/>
</dbReference>
<evidence type="ECO:0000256" key="5">
    <source>
        <dbReference type="PROSITE-ProRule" id="PRU01363"/>
    </source>
</evidence>
<evidence type="ECO:0000259" key="7">
    <source>
        <dbReference type="PROSITE" id="PS52004"/>
    </source>
</evidence>
<dbReference type="InterPro" id="IPR018201">
    <property type="entry name" value="Ketoacyl_synth_AS"/>
</dbReference>
<dbReference type="Pfam" id="PF14765">
    <property type="entry name" value="PS-DH"/>
    <property type="match status" value="1"/>
</dbReference>
<feature type="region of interest" description="N-terminal hotdog fold" evidence="5">
    <location>
        <begin position="1006"/>
        <end position="1123"/>
    </location>
</feature>
<evidence type="ECO:0000256" key="1">
    <source>
        <dbReference type="ARBA" id="ARBA00022450"/>
    </source>
</evidence>
<dbReference type="SMART" id="SM00823">
    <property type="entry name" value="PKS_PP"/>
    <property type="match status" value="2"/>
</dbReference>
<dbReference type="InterPro" id="IPR036736">
    <property type="entry name" value="ACP-like_sf"/>
</dbReference>
<dbReference type="Gene3D" id="3.10.129.110">
    <property type="entry name" value="Polyketide synthase dehydratase"/>
    <property type="match status" value="2"/>
</dbReference>
<organism evidence="9 10">
    <name type="scientific">Flavobacterium araucananum</name>
    <dbReference type="NCBI Taxonomy" id="946678"/>
    <lineage>
        <taxon>Bacteria</taxon>
        <taxon>Pseudomonadati</taxon>
        <taxon>Bacteroidota</taxon>
        <taxon>Flavobacteriia</taxon>
        <taxon>Flavobacteriales</taxon>
        <taxon>Flavobacteriaceae</taxon>
        <taxon>Flavobacterium</taxon>
    </lineage>
</organism>
<dbReference type="Proteomes" id="UP000214684">
    <property type="component" value="Unassembled WGS sequence"/>
</dbReference>
<dbReference type="SMART" id="SM00822">
    <property type="entry name" value="PKS_KR"/>
    <property type="match status" value="1"/>
</dbReference>
<dbReference type="CDD" id="cd08953">
    <property type="entry name" value="KR_2_SDR_x"/>
    <property type="match status" value="1"/>
</dbReference>
<feature type="active site" description="Proton donor; for dehydratase activity" evidence="5">
    <location>
        <position position="190"/>
    </location>
</feature>
<dbReference type="InterPro" id="IPR032821">
    <property type="entry name" value="PKS_assoc"/>
</dbReference>
<dbReference type="PROSITE" id="PS00012">
    <property type="entry name" value="PHOSPHOPANTETHEINE"/>
    <property type="match status" value="1"/>
</dbReference>
<dbReference type="InterPro" id="IPR042104">
    <property type="entry name" value="PKS_dehydratase_sf"/>
</dbReference>
<dbReference type="InterPro" id="IPR014030">
    <property type="entry name" value="Ketoacyl_synth_N"/>
</dbReference>
<feature type="active site" description="Proton acceptor; for dehydratase activity" evidence="5">
    <location>
        <position position="23"/>
    </location>
</feature>
<dbReference type="InterPro" id="IPR013968">
    <property type="entry name" value="PKS_KR"/>
</dbReference>
<feature type="domain" description="Carrier" evidence="6">
    <location>
        <begin position="1792"/>
        <end position="1866"/>
    </location>
</feature>
<dbReference type="SMART" id="SM00825">
    <property type="entry name" value="PKS_KS"/>
    <property type="match status" value="2"/>
</dbReference>
<feature type="domain" description="PKS/mFAS DH" evidence="8">
    <location>
        <begin position="1006"/>
        <end position="1275"/>
    </location>
</feature>
<sequence length="2388" mass="267485">MEQLVNKNFQIRIDKNNPILRDHKVDSISILPGVVYLDFIYRVLENAKYEVSNFRIRHITFKQPLRLINDFDRVLTMKLNRSENGMSVTIESCIANDEDNSIKHFEAEIIARSFEPLPDLDLEELQLNKIGSIPLTEIYSIAEKFKIQHGNYMRAQGFLHKTKDKVFAELTVSELHGANNRYVANPCLMDAATLVGLVTFDVSKLSKPLLPIVIEEFTMGIPLPRKIFVVAKRLDEEIIKVKDIVTNSIEIYDEFGVSIATIKNLKGKIIRNQIDFNGKKQEINIIPQNIENGHITLDLIKRDFIKLLHVSYKIPIDNLKSDVGFYDLGLDSNALMSIGEALESKVQTKIYPTLLFEYPTIGELVDYLYDNYKEQYILDIELPIIKAPKPIDVEKNIEFTKNNQTLVTDSDSDNFAIVGLQGRFPQSENMNQFWENLEKGKNCIESIPLNRWDHTEFYSNQRKNIYKTNSQSGGFVKDIDLFDPLFFKLSGREAERIDPQERCFLEMAYATMDDAGYTGSKYKSLMNEHENKIGVFVGVMWNTYGWNALEQSVGKNYEISSPFTFSIANRVSHFFDFKGPSYVVDSACSSSLLAIHRACEEIKSGSCKWALAGGVNLATHPSKYVFLSQFGMISPGDKNYSFSEHADGYVPGEGVGCILIKSLTDAIKHGDHIYGVIKGSAVNHGGKSAGYSVPNPNAQEAVIRESLAKANVLPEQISYIEAHGTGTSLGDPIEINALLKVFKDRANPLLVGSVKSNIGHLESASGIAGVAKVLQQFKHGKIAPSIHADQLNKQIDFGNNDIEIATKLQNWQPSLNPKGELSRIAGVSSFGAGGTNVHVILEQAPEKKPFLQKQTKEEIFVLSAKNYRTLEKYLDTIISHIRLEKNTIIFNDVIYTLQQGRKAMNCRLAIVCSNLTELISASEVFLNGQISANIFTGESLSTSNEDIGNEIKTLARSWVNGQHVDWSEKECTNGLTVSLPPYPFDRKPYWINVAEQSFKQSENASNPFACKNVSTVENVVFEFNFSGKENVIGHHKFQGNSVFPGAGYIAMAIQAGKQALGIEVFPMVKNVKLVRSLTLVGSPFCLRVFIKELDGIVSFSISDSLDEKIVYCKGKLLKSNVTKTQISKNEVSFDLSLNSKEVYQSFFDNGMQYGSSFQLIEQLSGTKLEARGRVRIPLELIKENRTNPFIPQLLDVALQTTLGVDFLQNSGGVPVGFDSVELFNDPTEENTIVVQKKAELNKKQFYDISIFNIHNEIVLHIVGYECLIIDKKNLTDKQNKIISEHNDVVYFNQNWEKYKLTENSVSGNLVIFVPSIENTKVVNSDTLPLEQQIIVKHQDNYEEKSSREFGLNFHEPADFDRLFKQLVLLGIEINGIISISKVDDDSSTAEQAIDQCSIEELVWNSTFGLRLCQAINRNRVKTCKNLLWVGSTSSNYAEPMQEAMMGMFRSFEIELPGIFFRGLWIDNLRSDGISIRQAENVIKSEAKYIKIKSGVSFAPRIVEDNFSSKTSERIVEKGIYLITGGTGGIGKLIALFLAEKYQAKLILVGRKLITSEINVFLELIESLGGEATYYSCDISRTQDLKEVINEVEKRYQKINGIIHSAGLVKDSMLTKKEPEDMSKVFEPKVQGLLNLDQLTKHLNIDWLVLCSSVSGVFGNIGQADYAVANCFMDNFALSRNIAQSEGKRNGTTISINWPYWKEGGMRISSQQSDRLERIIGMKPLETSEGIGVFLDALKMNIPHTIVFKGDKLIYLENVISRFQSFNLEKQFDNELYKHASVVEPDSNKRLLKDLKIRLNSILAAALKVELDDIDYDTILEEYGLDSILMTQILDEMELELGFTIEPGALLENPTINLFADYLLENYREICFTSENENQKERKEKISVIEDDALNSGDKESEDDEYAVVAMASRFPKSPNIEKYWENLCKGDSLVDKIGDDRMDIDEFFDPKVQTHGKSYSKWAGMIEGVDLFDNGFFNISEDDALVMDPQQRILMELTQHLFDHGGFNMDELNNQNVGVFIGGGANNYYENAEAFLTPEQSKKLVINKIPSMISARLSSYYNLKGPALTIDTACSSSLVALHQACKSLKENECKMAIAGGVFLPIDKHLMISFSNSKVLAKDGKCKVFDKSADGIVLGEGAGLVMIKRLKEAINDGDQIFGVIKGSAVNNDGKTMGITAPNMKAQEDVIREAIKDAKIIPSTIGYLEAHGTGTLLGDPIEIKAAANVYGEHTDEKGFCKVGSVKSNMGHLLTAAGVSGVIKVLLSLHHKIIVPTLNCDLPHPRFGFGKNPFELSRELQPWKEKNHPRRAAISSFGFSGTNCHVILEEMDSSYKPSRQSLDLTKFDRKRFWLGKTVVHSSEIEVENILNGIFSGKLSEEDALEKINELM</sequence>
<dbReference type="InterPro" id="IPR050091">
    <property type="entry name" value="PKS_NRPS_Biosynth_Enz"/>
</dbReference>
<keyword evidence="10" id="KW-1185">Reference proteome</keyword>
<protein>
    <submittedName>
        <fullName evidence="9">Uncharacterized protein</fullName>
    </submittedName>
</protein>
<dbReference type="Pfam" id="PF21394">
    <property type="entry name" value="Beta-ketacyl_N"/>
    <property type="match status" value="1"/>
</dbReference>
<comment type="function">
    <text evidence="4">Involved in production of the polyketide antibiotic thailandamide.</text>
</comment>
<feature type="domain" description="PKS/mFAS DH" evidence="8">
    <location>
        <begin position="1"/>
        <end position="276"/>
    </location>
</feature>
<feature type="domain" description="Ketosynthase family 3 (KS3)" evidence="7">
    <location>
        <begin position="412"/>
        <end position="843"/>
    </location>
</feature>
<dbReference type="InterPro" id="IPR009081">
    <property type="entry name" value="PP-bd_ACP"/>
</dbReference>
<dbReference type="PANTHER" id="PTHR43775:SF37">
    <property type="entry name" value="SI:DKEY-61P9.11"/>
    <property type="match status" value="1"/>
</dbReference>
<dbReference type="GO" id="GO:0004315">
    <property type="term" value="F:3-oxoacyl-[acyl-carrier-protein] synthase activity"/>
    <property type="evidence" value="ECO:0007669"/>
    <property type="project" value="InterPro"/>
</dbReference>
<dbReference type="Gene3D" id="3.40.47.10">
    <property type="match status" value="2"/>
</dbReference>
<dbReference type="FunFam" id="3.40.47.10:FF:000019">
    <property type="entry name" value="Polyketide synthase type I"/>
    <property type="match status" value="2"/>
</dbReference>
<evidence type="ECO:0000256" key="2">
    <source>
        <dbReference type="ARBA" id="ARBA00022553"/>
    </source>
</evidence>
<proteinExistence type="predicted"/>
<dbReference type="InterPro" id="IPR049490">
    <property type="entry name" value="C883_1060-like_KR_N"/>
</dbReference>
<dbReference type="PROSITE" id="PS52004">
    <property type="entry name" value="KS3_2"/>
    <property type="match status" value="2"/>
</dbReference>
<dbReference type="CDD" id="cd00833">
    <property type="entry name" value="PKS"/>
    <property type="match status" value="2"/>
</dbReference>
<dbReference type="Gene3D" id="1.10.1240.100">
    <property type="match status" value="1"/>
</dbReference>
<comment type="caution">
    <text evidence="9">The sequence shown here is derived from an EMBL/GenBank/DDBJ whole genome shotgun (WGS) entry which is preliminary data.</text>
</comment>
<keyword evidence="1" id="KW-0596">Phosphopantetheine</keyword>
<dbReference type="InterPro" id="IPR014031">
    <property type="entry name" value="Ketoacyl_synth_C"/>
</dbReference>
<gene>
    <name evidence="9" type="ORF">B0A64_17000</name>
</gene>
<dbReference type="InterPro" id="IPR049551">
    <property type="entry name" value="PKS_DH_C"/>
</dbReference>
<dbReference type="Pfam" id="PF00550">
    <property type="entry name" value="PP-binding"/>
    <property type="match status" value="2"/>
</dbReference>
<dbReference type="SUPFAM" id="SSF53901">
    <property type="entry name" value="Thiolase-like"/>
    <property type="match status" value="2"/>
</dbReference>
<dbReference type="GO" id="GO:0005886">
    <property type="term" value="C:plasma membrane"/>
    <property type="evidence" value="ECO:0007669"/>
    <property type="project" value="TreeGrafter"/>
</dbReference>
<dbReference type="OrthoDB" id="1373506at2"/>
<dbReference type="InterPro" id="IPR016039">
    <property type="entry name" value="Thiolase-like"/>
</dbReference>
<keyword evidence="2" id="KW-0597">Phosphoprotein</keyword>
<dbReference type="PROSITE" id="PS50075">
    <property type="entry name" value="CARRIER"/>
    <property type="match status" value="2"/>
</dbReference>
<dbReference type="Pfam" id="PF08659">
    <property type="entry name" value="KR"/>
    <property type="match status" value="1"/>
</dbReference>
<dbReference type="GO" id="GO:0004312">
    <property type="term" value="F:fatty acid synthase activity"/>
    <property type="evidence" value="ECO:0007669"/>
    <property type="project" value="TreeGrafter"/>
</dbReference>
<dbReference type="InterPro" id="IPR020841">
    <property type="entry name" value="PKS_Beta-ketoAc_synthase_dom"/>
</dbReference>
<evidence type="ECO:0000259" key="6">
    <source>
        <dbReference type="PROSITE" id="PS50075"/>
    </source>
</evidence>
<feature type="domain" description="Carrier" evidence="6">
    <location>
        <begin position="291"/>
        <end position="372"/>
    </location>
</feature>
<dbReference type="GO" id="GO:0006633">
    <property type="term" value="P:fatty acid biosynthetic process"/>
    <property type="evidence" value="ECO:0007669"/>
    <property type="project" value="InterPro"/>
</dbReference>
<feature type="region of interest" description="C-terminal hotdog fold" evidence="5">
    <location>
        <begin position="130"/>
        <end position="276"/>
    </location>
</feature>
<dbReference type="InterPro" id="IPR049900">
    <property type="entry name" value="PKS_mFAS_DH"/>
</dbReference>
<evidence type="ECO:0000313" key="9">
    <source>
        <dbReference type="EMBL" id="OXG03682.1"/>
    </source>
</evidence>
<evidence type="ECO:0000259" key="8">
    <source>
        <dbReference type="PROSITE" id="PS52019"/>
    </source>
</evidence>
<feature type="active site" description="Proton donor; for dehydratase activity" evidence="5">
    <location>
        <position position="1195"/>
    </location>
</feature>
<dbReference type="Gene3D" id="1.10.1200.10">
    <property type="entry name" value="ACP-like"/>
    <property type="match status" value="2"/>
</dbReference>
<dbReference type="SUPFAM" id="SSF51735">
    <property type="entry name" value="NAD(P)-binding Rossmann-fold domains"/>
    <property type="match status" value="1"/>
</dbReference>